<dbReference type="AlphaFoldDB" id="A0AAE3J0U4"/>
<dbReference type="InterPro" id="IPR005135">
    <property type="entry name" value="Endo/exonuclease/phosphatase"/>
</dbReference>
<dbReference type="RefSeq" id="WP_263954522.1">
    <property type="nucleotide sequence ID" value="NZ_JAOYFC010000003.1"/>
</dbReference>
<dbReference type="Proteomes" id="UP001208041">
    <property type="component" value="Unassembled WGS sequence"/>
</dbReference>
<evidence type="ECO:0000313" key="2">
    <source>
        <dbReference type="EMBL" id="MCV6825594.1"/>
    </source>
</evidence>
<sequence length="233" mass="26167">MRIVSYNIRKSVGLDWKRKPERILAVLEEMQPDIVVGQEVDKRLGSRQGTLPLGMLTSDLKYRFADVATRVKSHGWHGNAILFRPDVVVTEVERIELPSLEPRGAVSVFFETASGQKFHVVGVHLALHRIMRVKQALAILKYLKRCPRIPTIIAGDFNEWRKLGAASRIFAPTLDVITPGPSFHTSLPTAPLDRFVVTSDVQVTNTGVHRSELSNRASDHLPIFMDFDLPKAE</sequence>
<keyword evidence="2" id="KW-0378">Hydrolase</keyword>
<dbReference type="PANTHER" id="PTHR14859">
    <property type="entry name" value="CALCOFLUOR WHITE HYPERSENSITIVE PROTEIN PRECURSOR"/>
    <property type="match status" value="1"/>
</dbReference>
<proteinExistence type="predicted"/>
<evidence type="ECO:0000259" key="1">
    <source>
        <dbReference type="Pfam" id="PF03372"/>
    </source>
</evidence>
<gene>
    <name evidence="2" type="ORF">OH136_13615</name>
</gene>
<dbReference type="GO" id="GO:0006506">
    <property type="term" value="P:GPI anchor biosynthetic process"/>
    <property type="evidence" value="ECO:0007669"/>
    <property type="project" value="TreeGrafter"/>
</dbReference>
<dbReference type="GO" id="GO:0016020">
    <property type="term" value="C:membrane"/>
    <property type="evidence" value="ECO:0007669"/>
    <property type="project" value="GOC"/>
</dbReference>
<name>A0AAE3J0U4_9RHOB</name>
<organism evidence="2 3">
    <name type="scientific">Halocynthiibacter halioticoli</name>
    <dbReference type="NCBI Taxonomy" id="2986804"/>
    <lineage>
        <taxon>Bacteria</taxon>
        <taxon>Pseudomonadati</taxon>
        <taxon>Pseudomonadota</taxon>
        <taxon>Alphaproteobacteria</taxon>
        <taxon>Rhodobacterales</taxon>
        <taxon>Paracoccaceae</taxon>
        <taxon>Halocynthiibacter</taxon>
    </lineage>
</organism>
<keyword evidence="3" id="KW-1185">Reference proteome</keyword>
<dbReference type="SUPFAM" id="SSF56219">
    <property type="entry name" value="DNase I-like"/>
    <property type="match status" value="1"/>
</dbReference>
<dbReference type="Pfam" id="PF03372">
    <property type="entry name" value="Exo_endo_phos"/>
    <property type="match status" value="1"/>
</dbReference>
<dbReference type="EMBL" id="JAOYFC010000003">
    <property type="protein sequence ID" value="MCV6825594.1"/>
    <property type="molecule type" value="Genomic_DNA"/>
</dbReference>
<evidence type="ECO:0000313" key="3">
    <source>
        <dbReference type="Proteomes" id="UP001208041"/>
    </source>
</evidence>
<dbReference type="InterPro" id="IPR036691">
    <property type="entry name" value="Endo/exonu/phosph_ase_sf"/>
</dbReference>
<accession>A0AAE3J0U4</accession>
<dbReference type="InterPro" id="IPR051916">
    <property type="entry name" value="GPI-anchor_lipid_remodeler"/>
</dbReference>
<comment type="caution">
    <text evidence="2">The sequence shown here is derived from an EMBL/GenBank/DDBJ whole genome shotgun (WGS) entry which is preliminary data.</text>
</comment>
<dbReference type="PANTHER" id="PTHR14859:SF15">
    <property type="entry name" value="ENDONUCLEASE_EXONUCLEASE_PHOSPHATASE DOMAIN-CONTAINING PROTEIN"/>
    <property type="match status" value="1"/>
</dbReference>
<dbReference type="GO" id="GO:0004519">
    <property type="term" value="F:endonuclease activity"/>
    <property type="evidence" value="ECO:0007669"/>
    <property type="project" value="UniProtKB-KW"/>
</dbReference>
<feature type="domain" description="Endonuclease/exonuclease/phosphatase" evidence="1">
    <location>
        <begin position="4"/>
        <end position="220"/>
    </location>
</feature>
<keyword evidence="2" id="KW-0255">Endonuclease</keyword>
<protein>
    <submittedName>
        <fullName evidence="2">Endonuclease/exonuclease/phosphatase family protein</fullName>
    </submittedName>
</protein>
<reference evidence="2" key="1">
    <citation type="submission" date="2022-10" db="EMBL/GenBank/DDBJ databases">
        <authorList>
            <person name="Yue Y."/>
        </authorList>
    </citation>
    <scope>NUCLEOTIDE SEQUENCE</scope>
    <source>
        <strain evidence="2">Z654</strain>
    </source>
</reference>
<keyword evidence="2" id="KW-0540">Nuclease</keyword>
<dbReference type="Gene3D" id="3.60.10.10">
    <property type="entry name" value="Endonuclease/exonuclease/phosphatase"/>
    <property type="match status" value="1"/>
</dbReference>